<dbReference type="Proteomes" id="UP000195521">
    <property type="component" value="Unassembled WGS sequence"/>
</dbReference>
<dbReference type="AlphaFoldDB" id="A0A1Y1JXU5"/>
<reference evidence="3" key="1">
    <citation type="submission" date="2017-04" db="EMBL/GenBank/DDBJ databases">
        <title>Plasmodium gonderi genome.</title>
        <authorList>
            <person name="Arisue N."/>
            <person name="Honma H."/>
            <person name="Kawai S."/>
            <person name="Tougan T."/>
            <person name="Tanabe K."/>
            <person name="Horii T."/>
        </authorList>
    </citation>
    <scope>NUCLEOTIDE SEQUENCE [LARGE SCALE GENOMIC DNA]</scope>
    <source>
        <strain evidence="3">ATCC 30045</strain>
    </source>
</reference>
<protein>
    <submittedName>
        <fullName evidence="2">Variable surface protein</fullName>
    </submittedName>
</protein>
<keyword evidence="3" id="KW-1185">Reference proteome</keyword>
<accession>A0A1Y1JXU5</accession>
<sequence>MSSTPGVNEDFDFKDIFPTCLKSFNMHSSEAINDDYILKNTCTMIIMYLERRQGISESFIAKCKELVLYLDYIENNLPLNNIKPCCNYFNFKLKYLLNHYYCPDKSTQNAYNIIINQKVQKNFRSVPKVCQQYIDELTVDNFENFNDLNKLYNSLKILGSDTYICPYNNEYFNKYTNLLNKWQDVKQASFCTVLDLFKLEYIKENEADPQNKDVSEHTHSQIDVSGPIYSSMLTHTRETFLTITIITFAISTIIFILYKMKNMLHYSIHSIVHTKTLLTRIIEYSSLDYT</sequence>
<keyword evidence="1" id="KW-0812">Transmembrane</keyword>
<evidence type="ECO:0000256" key="1">
    <source>
        <dbReference type="SAM" id="Phobius"/>
    </source>
</evidence>
<comment type="caution">
    <text evidence="2">The sequence shown here is derived from an EMBL/GenBank/DDBJ whole genome shotgun (WGS) entry which is preliminary data.</text>
</comment>
<gene>
    <name evidence="2" type="ORF">PGO_003940</name>
</gene>
<dbReference type="EMBL" id="BDQF01000498">
    <property type="protein sequence ID" value="GAW84604.1"/>
    <property type="molecule type" value="Genomic_DNA"/>
</dbReference>
<keyword evidence="1" id="KW-1133">Transmembrane helix</keyword>
<keyword evidence="1" id="KW-0472">Membrane</keyword>
<organism evidence="2 3">
    <name type="scientific">Plasmodium gonderi</name>
    <dbReference type="NCBI Taxonomy" id="77519"/>
    <lineage>
        <taxon>Eukaryota</taxon>
        <taxon>Sar</taxon>
        <taxon>Alveolata</taxon>
        <taxon>Apicomplexa</taxon>
        <taxon>Aconoidasida</taxon>
        <taxon>Haemosporida</taxon>
        <taxon>Plasmodiidae</taxon>
        <taxon>Plasmodium</taxon>
        <taxon>Plasmodium (Plasmodium)</taxon>
    </lineage>
</organism>
<dbReference type="GeneID" id="39745412"/>
<evidence type="ECO:0000313" key="2">
    <source>
        <dbReference type="EMBL" id="GAW84604.1"/>
    </source>
</evidence>
<feature type="transmembrane region" description="Helical" evidence="1">
    <location>
        <begin position="240"/>
        <end position="258"/>
    </location>
</feature>
<proteinExistence type="predicted"/>
<dbReference type="RefSeq" id="XP_028547193.1">
    <property type="nucleotide sequence ID" value="XM_028691392.1"/>
</dbReference>
<evidence type="ECO:0000313" key="3">
    <source>
        <dbReference type="Proteomes" id="UP000195521"/>
    </source>
</evidence>
<name>A0A1Y1JXU5_PLAGO</name>